<proteinExistence type="predicted"/>
<dbReference type="STRING" id="41431.PCC8801_0981"/>
<protein>
    <submittedName>
        <fullName evidence="1">Uncharacterized protein</fullName>
    </submittedName>
</protein>
<dbReference type="EMBL" id="CP001287">
    <property type="protein sequence ID" value="ACK65057.1"/>
    <property type="molecule type" value="Genomic_DNA"/>
</dbReference>
<reference evidence="2" key="1">
    <citation type="journal article" date="2011" name="MBio">
        <title>Novel metabolic attributes of the genus Cyanothece, comprising a group of unicellular nitrogen-fixing Cyanobacteria.</title>
        <authorList>
            <person name="Bandyopadhyay A."/>
            <person name="Elvitigala T."/>
            <person name="Welsh E."/>
            <person name="Stockel J."/>
            <person name="Liberton M."/>
            <person name="Min H."/>
            <person name="Sherman L.A."/>
            <person name="Pakrasi H.B."/>
        </authorList>
    </citation>
    <scope>NUCLEOTIDE SEQUENCE [LARGE SCALE GENOMIC DNA]</scope>
    <source>
        <strain evidence="2">PCC 8801</strain>
    </source>
</reference>
<keyword evidence="2" id="KW-1185">Reference proteome</keyword>
<name>B7JZW4_RIPO1</name>
<accession>B7JZW4</accession>
<gene>
    <name evidence="1" type="ordered locus">PCC8801_0981</name>
</gene>
<dbReference type="Proteomes" id="UP000008204">
    <property type="component" value="Chromosome"/>
</dbReference>
<evidence type="ECO:0000313" key="2">
    <source>
        <dbReference type="Proteomes" id="UP000008204"/>
    </source>
</evidence>
<evidence type="ECO:0000313" key="1">
    <source>
        <dbReference type="EMBL" id="ACK65057.1"/>
    </source>
</evidence>
<dbReference type="AlphaFoldDB" id="B7JZW4"/>
<sequence>MGNAHQKAANADVKIIVGNAHPTDIVRLIMPTYLQSKIANNLGYTLTAFFCPFDTQRPNIKSACKIRIT</sequence>
<dbReference type="HOGENOM" id="CLU_2768909_0_0_3"/>
<organism evidence="1 2">
    <name type="scientific">Rippkaea orientalis (strain PCC 8801 / RF-1)</name>
    <name type="common">Cyanothece sp. (strain PCC 8801)</name>
    <dbReference type="NCBI Taxonomy" id="41431"/>
    <lineage>
        <taxon>Bacteria</taxon>
        <taxon>Bacillati</taxon>
        <taxon>Cyanobacteriota</taxon>
        <taxon>Cyanophyceae</taxon>
        <taxon>Oscillatoriophycideae</taxon>
        <taxon>Chroococcales</taxon>
        <taxon>Aphanothecaceae</taxon>
        <taxon>Rippkaea</taxon>
        <taxon>Rippkaea orientalis</taxon>
    </lineage>
</organism>
<dbReference type="RefSeq" id="WP_012594332.1">
    <property type="nucleotide sequence ID" value="NC_011726.1"/>
</dbReference>
<dbReference type="KEGG" id="cyp:PCC8801_0981"/>